<gene>
    <name evidence="1" type="ORF">KUC_3776</name>
</gene>
<protein>
    <submittedName>
        <fullName evidence="1">Uncharacterized protein</fullName>
    </submittedName>
</protein>
<evidence type="ECO:0000313" key="2">
    <source>
        <dbReference type="Proteomes" id="UP000005756"/>
    </source>
</evidence>
<dbReference type="AlphaFoldDB" id="A0A7U9GER0"/>
<name>A0A7U9GER0_9GAMM</name>
<dbReference type="EMBL" id="JH393260">
    <property type="protein sequence ID" value="EHJ91333.1"/>
    <property type="molecule type" value="Genomic_DNA"/>
</dbReference>
<evidence type="ECO:0000313" key="1">
    <source>
        <dbReference type="EMBL" id="EHJ91333.1"/>
    </source>
</evidence>
<sequence length="41" mass="4844">MDEITRLNVLGDLRRCMAKHHPYSFWLLVYASNMQRGGILH</sequence>
<organism evidence="1 2">
    <name type="scientific">Vreelandella boliviensis LC1</name>
    <dbReference type="NCBI Taxonomy" id="1072583"/>
    <lineage>
        <taxon>Bacteria</taxon>
        <taxon>Pseudomonadati</taxon>
        <taxon>Pseudomonadota</taxon>
        <taxon>Gammaproteobacteria</taxon>
        <taxon>Oceanospirillales</taxon>
        <taxon>Halomonadaceae</taxon>
        <taxon>Vreelandella</taxon>
    </lineage>
</organism>
<accession>A0A7U9GER0</accession>
<dbReference type="Proteomes" id="UP000005756">
    <property type="component" value="Unassembled WGS sequence"/>
</dbReference>
<reference evidence="1 2" key="1">
    <citation type="submission" date="2011-10" db="EMBL/GenBank/DDBJ databases">
        <authorList>
            <person name="Quillaguamn J."/>
            <person name="Guzmn D."/>
            <person name="Balderrama-Subieta A."/>
            <person name="Cardona-Ortuo C."/>
            <person name="Guevara-Martnez M."/>
            <person name="Callisaya-Quispe N."/>
        </authorList>
    </citation>
    <scope>NUCLEOTIDE SEQUENCE [LARGE SCALE GENOMIC DNA]</scope>
    <source>
        <strain evidence="1 2">LC1</strain>
    </source>
</reference>
<proteinExistence type="predicted"/>